<dbReference type="PROSITE" id="PS51858">
    <property type="entry name" value="PPPDE"/>
    <property type="match status" value="1"/>
</dbReference>
<sequence length="258" mass="28077">MSGRTSGSSRHPGRGHRSTLSLQKTEILINVYDLLPAGRVSSVLWSIGASLLHSGVVINGKEYAFGGHDQPGLTGVYWTKPKTEPPGGTFRCELLHGFTLASDQEIDAVVRSVSDEFTGTSYNLLTKNCNHFTSHLVEKLTNTPGPGWLNRAAAFGVAFPCIVPREWIEPPDYETIDGGALLSPDTDVFGDENARMLRSSDETPRLVGSESSTMSEMGFEQGWDRDDDATPRPSGHHRTVSRDSSGRILPVAERAPVR</sequence>
<dbReference type="Pfam" id="PF05903">
    <property type="entry name" value="Peptidase_C97"/>
    <property type="match status" value="1"/>
</dbReference>
<evidence type="ECO:0000259" key="5">
    <source>
        <dbReference type="PROSITE" id="PS51858"/>
    </source>
</evidence>
<evidence type="ECO:0000256" key="2">
    <source>
        <dbReference type="ARBA" id="ARBA00022670"/>
    </source>
</evidence>
<dbReference type="GO" id="GO:0101005">
    <property type="term" value="F:deubiquitinase activity"/>
    <property type="evidence" value="ECO:0007669"/>
    <property type="project" value="TreeGrafter"/>
</dbReference>
<dbReference type="Proteomes" id="UP000749293">
    <property type="component" value="Unassembled WGS sequence"/>
</dbReference>
<name>A0A9P4YT58_9HYPO</name>
<dbReference type="AlphaFoldDB" id="A0A9P4YT58"/>
<proteinExistence type="inferred from homology"/>
<dbReference type="InterPro" id="IPR042266">
    <property type="entry name" value="PPPDE_sf"/>
</dbReference>
<evidence type="ECO:0000313" key="7">
    <source>
        <dbReference type="Proteomes" id="UP000749293"/>
    </source>
</evidence>
<dbReference type="OrthoDB" id="412286at2759"/>
<dbReference type="Gene3D" id="3.90.1720.30">
    <property type="entry name" value="PPPDE domains"/>
    <property type="match status" value="1"/>
</dbReference>
<keyword evidence="3" id="KW-0378">Hydrolase</keyword>
<feature type="region of interest" description="Disordered" evidence="4">
    <location>
        <begin position="197"/>
        <end position="258"/>
    </location>
</feature>
<evidence type="ECO:0000256" key="1">
    <source>
        <dbReference type="ARBA" id="ARBA00008140"/>
    </source>
</evidence>
<dbReference type="GO" id="GO:0016579">
    <property type="term" value="P:protein deubiquitination"/>
    <property type="evidence" value="ECO:0007669"/>
    <property type="project" value="TreeGrafter"/>
</dbReference>
<comment type="caution">
    <text evidence="6">The sequence shown here is derived from an EMBL/GenBank/DDBJ whole genome shotgun (WGS) entry which is preliminary data.</text>
</comment>
<reference evidence="6" key="1">
    <citation type="submission" date="2020-03" db="EMBL/GenBank/DDBJ databases">
        <title>Site-based positive gene gene selection in Geosmithia morbida across the United States reveals a broad range of putative effectors and factors for local host and environmental adapation.</title>
        <authorList>
            <person name="Onufrak A."/>
            <person name="Murdoch R.W."/>
            <person name="Gazis R."/>
            <person name="Huff M."/>
            <person name="Staton M."/>
            <person name="Klingeman W."/>
            <person name="Hadziabdic D."/>
        </authorList>
    </citation>
    <scope>NUCLEOTIDE SEQUENCE</scope>
    <source>
        <strain evidence="6">1262</strain>
    </source>
</reference>
<dbReference type="GO" id="GO:0006508">
    <property type="term" value="P:proteolysis"/>
    <property type="evidence" value="ECO:0007669"/>
    <property type="project" value="UniProtKB-KW"/>
</dbReference>
<gene>
    <name evidence="6" type="ORF">GMORB2_7317</name>
</gene>
<protein>
    <submittedName>
        <fullName evidence="6">DUF862</fullName>
    </submittedName>
</protein>
<evidence type="ECO:0000256" key="4">
    <source>
        <dbReference type="SAM" id="MobiDB-lite"/>
    </source>
</evidence>
<dbReference type="PANTHER" id="PTHR12378">
    <property type="entry name" value="DESUMOYLATING ISOPEPTIDASE"/>
    <property type="match status" value="1"/>
</dbReference>
<accession>A0A9P4YT58</accession>
<evidence type="ECO:0000313" key="6">
    <source>
        <dbReference type="EMBL" id="KAF4122325.1"/>
    </source>
</evidence>
<dbReference type="GeneID" id="55973540"/>
<comment type="similarity">
    <text evidence="1">Belongs to the DeSI family.</text>
</comment>
<dbReference type="RefSeq" id="XP_035320977.1">
    <property type="nucleotide sequence ID" value="XM_035469282.1"/>
</dbReference>
<keyword evidence="2" id="KW-0645">Protease</keyword>
<dbReference type="SMART" id="SM01179">
    <property type="entry name" value="DUF862"/>
    <property type="match status" value="1"/>
</dbReference>
<feature type="domain" description="PPPDE" evidence="5">
    <location>
        <begin position="25"/>
        <end position="167"/>
    </location>
</feature>
<dbReference type="PANTHER" id="PTHR12378:SF80">
    <property type="entry name" value="IP06716P-RELATED"/>
    <property type="match status" value="1"/>
</dbReference>
<dbReference type="InterPro" id="IPR008580">
    <property type="entry name" value="PPPDE_dom"/>
</dbReference>
<dbReference type="EMBL" id="JAANYQ010000009">
    <property type="protein sequence ID" value="KAF4122325.1"/>
    <property type="molecule type" value="Genomic_DNA"/>
</dbReference>
<organism evidence="6 7">
    <name type="scientific">Geosmithia morbida</name>
    <dbReference type="NCBI Taxonomy" id="1094350"/>
    <lineage>
        <taxon>Eukaryota</taxon>
        <taxon>Fungi</taxon>
        <taxon>Dikarya</taxon>
        <taxon>Ascomycota</taxon>
        <taxon>Pezizomycotina</taxon>
        <taxon>Sordariomycetes</taxon>
        <taxon>Hypocreomycetidae</taxon>
        <taxon>Hypocreales</taxon>
        <taxon>Bionectriaceae</taxon>
        <taxon>Geosmithia</taxon>
    </lineage>
</organism>
<evidence type="ECO:0000256" key="3">
    <source>
        <dbReference type="ARBA" id="ARBA00022801"/>
    </source>
</evidence>
<keyword evidence="7" id="KW-1185">Reference proteome</keyword>